<name>A0A8K0UI43_9AGAR</name>
<keyword evidence="2" id="KW-1185">Reference proteome</keyword>
<evidence type="ECO:0000313" key="1">
    <source>
        <dbReference type="EMBL" id="KAH8093065.1"/>
    </source>
</evidence>
<dbReference type="OrthoDB" id="3071602at2759"/>
<comment type="caution">
    <text evidence="1">The sequence shown here is derived from an EMBL/GenBank/DDBJ whole genome shotgun (WGS) entry which is preliminary data.</text>
</comment>
<evidence type="ECO:0008006" key="3">
    <source>
        <dbReference type="Google" id="ProtNLM"/>
    </source>
</evidence>
<accession>A0A8K0UI43</accession>
<dbReference type="AlphaFoldDB" id="A0A8K0UI43"/>
<proteinExistence type="predicted"/>
<evidence type="ECO:0000313" key="2">
    <source>
        <dbReference type="Proteomes" id="UP000813824"/>
    </source>
</evidence>
<protein>
    <recommendedName>
        <fullName evidence="3">F-box domain-containing protein</fullName>
    </recommendedName>
</protein>
<gene>
    <name evidence="1" type="ORF">BXZ70DRAFT_437244</name>
</gene>
<sequence>MALPQELIEEIIDYVGDNTPTLRACSLVASSWVVPARRHIFRAIVVSKKTGDTGDADGVLSFIRVQRAASIRHSVRELTIQYQNVTLPLLLAAIRSLDRLDRLSLRFLAIGMDDPARPPFHPSGKSIGKLEIFMCTIPGVHTLLELLDFFDAVSELFILHLMESAVAPDTRPAALRTYRKNTHIRCLHIDNNVQGETFAAMCAKGLTSVIDEQGILTLTVRLTPLVHHLRRELVSLSSPTLQELILLVDSSPLSTPNEVIAPESFSLSSCADLESITFQFRVSLNYPLWICAFSILATLPRTAPLSTIVVQFIFLGSERSTTQLEQELSSALDDPGWEMLGPMVRKFQSFRHAKVVLDDFVSPPWVLSVEMSDKLANRLASLGKGIKWEVLSPDGSTACTSDNS</sequence>
<organism evidence="1 2">
    <name type="scientific">Cristinia sonorae</name>
    <dbReference type="NCBI Taxonomy" id="1940300"/>
    <lineage>
        <taxon>Eukaryota</taxon>
        <taxon>Fungi</taxon>
        <taxon>Dikarya</taxon>
        <taxon>Basidiomycota</taxon>
        <taxon>Agaricomycotina</taxon>
        <taxon>Agaricomycetes</taxon>
        <taxon>Agaricomycetidae</taxon>
        <taxon>Agaricales</taxon>
        <taxon>Pleurotineae</taxon>
        <taxon>Stephanosporaceae</taxon>
        <taxon>Cristinia</taxon>
    </lineage>
</organism>
<reference evidence="1" key="1">
    <citation type="journal article" date="2021" name="New Phytol.">
        <title>Evolutionary innovations through gain and loss of genes in the ectomycorrhizal Boletales.</title>
        <authorList>
            <person name="Wu G."/>
            <person name="Miyauchi S."/>
            <person name="Morin E."/>
            <person name="Kuo A."/>
            <person name="Drula E."/>
            <person name="Varga T."/>
            <person name="Kohler A."/>
            <person name="Feng B."/>
            <person name="Cao Y."/>
            <person name="Lipzen A."/>
            <person name="Daum C."/>
            <person name="Hundley H."/>
            <person name="Pangilinan J."/>
            <person name="Johnson J."/>
            <person name="Barry K."/>
            <person name="LaButti K."/>
            <person name="Ng V."/>
            <person name="Ahrendt S."/>
            <person name="Min B."/>
            <person name="Choi I.G."/>
            <person name="Park H."/>
            <person name="Plett J.M."/>
            <person name="Magnuson J."/>
            <person name="Spatafora J.W."/>
            <person name="Nagy L.G."/>
            <person name="Henrissat B."/>
            <person name="Grigoriev I.V."/>
            <person name="Yang Z.L."/>
            <person name="Xu J."/>
            <person name="Martin F.M."/>
        </authorList>
    </citation>
    <scope>NUCLEOTIDE SEQUENCE</scope>
    <source>
        <strain evidence="1">KKN 215</strain>
    </source>
</reference>
<dbReference type="EMBL" id="JAEVFJ010000030">
    <property type="protein sequence ID" value="KAH8093065.1"/>
    <property type="molecule type" value="Genomic_DNA"/>
</dbReference>
<dbReference type="Proteomes" id="UP000813824">
    <property type="component" value="Unassembled WGS sequence"/>
</dbReference>